<dbReference type="Gene3D" id="3.40.50.300">
    <property type="entry name" value="P-loop containing nucleotide triphosphate hydrolases"/>
    <property type="match status" value="1"/>
</dbReference>
<feature type="compositionally biased region" description="Polar residues" evidence="2">
    <location>
        <begin position="32"/>
        <end position="41"/>
    </location>
</feature>
<dbReference type="HOGENOM" id="CLU_000288_6_0_1"/>
<dbReference type="SUPFAM" id="SSF52540">
    <property type="entry name" value="P-loop containing nucleoside triphosphate hydrolases"/>
    <property type="match status" value="1"/>
</dbReference>
<keyword evidence="1" id="KW-0677">Repeat</keyword>
<feature type="domain" description="NACHT" evidence="3">
    <location>
        <begin position="307"/>
        <end position="456"/>
    </location>
</feature>
<dbReference type="AlphaFoldDB" id="A0A0C3NVD7"/>
<dbReference type="PANTHER" id="PTHR10039:SF17">
    <property type="entry name" value="FUNGAL STAND N-TERMINAL GOODBYE DOMAIN-CONTAINING PROTEIN-RELATED"/>
    <property type="match status" value="1"/>
</dbReference>
<dbReference type="PROSITE" id="PS50837">
    <property type="entry name" value="NACHT"/>
    <property type="match status" value="1"/>
</dbReference>
<organism evidence="4 5">
    <name type="scientific">Pisolithus tinctorius Marx 270</name>
    <dbReference type="NCBI Taxonomy" id="870435"/>
    <lineage>
        <taxon>Eukaryota</taxon>
        <taxon>Fungi</taxon>
        <taxon>Dikarya</taxon>
        <taxon>Basidiomycota</taxon>
        <taxon>Agaricomycotina</taxon>
        <taxon>Agaricomycetes</taxon>
        <taxon>Agaricomycetidae</taxon>
        <taxon>Boletales</taxon>
        <taxon>Sclerodermatineae</taxon>
        <taxon>Pisolithaceae</taxon>
        <taxon>Pisolithus</taxon>
    </lineage>
</organism>
<dbReference type="OrthoDB" id="5106486at2759"/>
<dbReference type="InParanoid" id="A0A0C3NVD7"/>
<evidence type="ECO:0000256" key="1">
    <source>
        <dbReference type="ARBA" id="ARBA00022737"/>
    </source>
</evidence>
<proteinExistence type="predicted"/>
<evidence type="ECO:0000259" key="3">
    <source>
        <dbReference type="PROSITE" id="PS50837"/>
    </source>
</evidence>
<name>A0A0C3NVD7_PISTI</name>
<keyword evidence="5" id="KW-1185">Reference proteome</keyword>
<reference evidence="5" key="2">
    <citation type="submission" date="2015-01" db="EMBL/GenBank/DDBJ databases">
        <title>Evolutionary Origins and Diversification of the Mycorrhizal Mutualists.</title>
        <authorList>
            <consortium name="DOE Joint Genome Institute"/>
            <consortium name="Mycorrhizal Genomics Consortium"/>
            <person name="Kohler A."/>
            <person name="Kuo A."/>
            <person name="Nagy L.G."/>
            <person name="Floudas D."/>
            <person name="Copeland A."/>
            <person name="Barry K.W."/>
            <person name="Cichocki N."/>
            <person name="Veneault-Fourrey C."/>
            <person name="LaButti K."/>
            <person name="Lindquist E.A."/>
            <person name="Lipzen A."/>
            <person name="Lundell T."/>
            <person name="Morin E."/>
            <person name="Murat C."/>
            <person name="Riley R."/>
            <person name="Ohm R."/>
            <person name="Sun H."/>
            <person name="Tunlid A."/>
            <person name="Henrissat B."/>
            <person name="Grigoriev I.V."/>
            <person name="Hibbett D.S."/>
            <person name="Martin F."/>
        </authorList>
    </citation>
    <scope>NUCLEOTIDE SEQUENCE [LARGE SCALE GENOMIC DNA]</scope>
    <source>
        <strain evidence="5">Marx 270</strain>
    </source>
</reference>
<dbReference type="Pfam" id="PF24883">
    <property type="entry name" value="NPHP3_N"/>
    <property type="match status" value="1"/>
</dbReference>
<dbReference type="Proteomes" id="UP000054217">
    <property type="component" value="Unassembled WGS sequence"/>
</dbReference>
<sequence>MATKQTKRRSLLGSKLSSAASNPSSAPAEDIASNSEKSGNASHRAFAKLKRFFDRSTIDTEIDEIQDLSDTDLKPLKDFNEVVANYPKVHPYPQVVLGIFTNISQSFVNQANVDKGISSLFDTIKRVYEFLAEEDTPKKMINKKVTVDTSAKPSWYTYTRPVPEPTADTPPKITLDTSATAALDTLAKIAQVTSDSTQFIRNYSTTKHFWKRTGKDTLSETQTIVNACAKTLDGLMQQYREPKEDDAENAEIQINTYRGLGDVSLEGLACADGAGLFDSRRCLDGTRTDVLTEIVSWVYNTNEDVPRILWLNGQDGAGKSTIAHTIVRWFTDAGGLGACFCFARDRLVERREERIFTTIARDLAESDLAFRRALADAISKDPSLKTTYDVTLQWQRLILEPLSKVSGRVVGNVVVLIDDLDESGPDTSRSHILSLFTSAAAVHLPANLRILLTSRPLPDIEPVLRAVSHVKVISLDELLEESARDITFWVQQDLCRARDIGNTDIQMLVERANGAFEWARLACDYIKPNRPGQTAWERWEELMALESKGRRTLLDAVHEQVLDGIIPNDRLTVSRFQSVMKQVMSAKKPMTIDALNVQRKQFPNEEDLYDVGIIVEFMRTLLVGIHNRSSPVRLRHGSFYDCVTDPERSPTYFVCPPSELR</sequence>
<dbReference type="EMBL" id="KN832005">
    <property type="protein sequence ID" value="KIN99360.1"/>
    <property type="molecule type" value="Genomic_DNA"/>
</dbReference>
<evidence type="ECO:0000256" key="2">
    <source>
        <dbReference type="SAM" id="MobiDB-lite"/>
    </source>
</evidence>
<accession>A0A0C3NVD7</accession>
<dbReference type="InterPro" id="IPR007111">
    <property type="entry name" value="NACHT_NTPase"/>
</dbReference>
<feature type="compositionally biased region" description="Basic residues" evidence="2">
    <location>
        <begin position="1"/>
        <end position="10"/>
    </location>
</feature>
<evidence type="ECO:0000313" key="4">
    <source>
        <dbReference type="EMBL" id="KIN99360.1"/>
    </source>
</evidence>
<dbReference type="PANTHER" id="PTHR10039">
    <property type="entry name" value="AMELOGENIN"/>
    <property type="match status" value="1"/>
</dbReference>
<dbReference type="InterPro" id="IPR027417">
    <property type="entry name" value="P-loop_NTPase"/>
</dbReference>
<gene>
    <name evidence="4" type="ORF">M404DRAFT_1004654</name>
</gene>
<feature type="region of interest" description="Disordered" evidence="2">
    <location>
        <begin position="1"/>
        <end position="41"/>
    </location>
</feature>
<feature type="compositionally biased region" description="Low complexity" evidence="2">
    <location>
        <begin position="11"/>
        <end position="28"/>
    </location>
</feature>
<protein>
    <recommendedName>
        <fullName evidence="3">NACHT domain-containing protein</fullName>
    </recommendedName>
</protein>
<dbReference type="InterPro" id="IPR056884">
    <property type="entry name" value="NPHP3-like_N"/>
</dbReference>
<evidence type="ECO:0000313" key="5">
    <source>
        <dbReference type="Proteomes" id="UP000054217"/>
    </source>
</evidence>
<reference evidence="4 5" key="1">
    <citation type="submission" date="2014-04" db="EMBL/GenBank/DDBJ databases">
        <authorList>
            <consortium name="DOE Joint Genome Institute"/>
            <person name="Kuo A."/>
            <person name="Kohler A."/>
            <person name="Costa M.D."/>
            <person name="Nagy L.G."/>
            <person name="Floudas D."/>
            <person name="Copeland A."/>
            <person name="Barry K.W."/>
            <person name="Cichocki N."/>
            <person name="Veneault-Fourrey C."/>
            <person name="LaButti K."/>
            <person name="Lindquist E.A."/>
            <person name="Lipzen A."/>
            <person name="Lundell T."/>
            <person name="Morin E."/>
            <person name="Murat C."/>
            <person name="Sun H."/>
            <person name="Tunlid A."/>
            <person name="Henrissat B."/>
            <person name="Grigoriev I.V."/>
            <person name="Hibbett D.S."/>
            <person name="Martin F."/>
            <person name="Nordberg H.P."/>
            <person name="Cantor M.N."/>
            <person name="Hua S.X."/>
        </authorList>
    </citation>
    <scope>NUCLEOTIDE SEQUENCE [LARGE SCALE GENOMIC DNA]</scope>
    <source>
        <strain evidence="4 5">Marx 270</strain>
    </source>
</reference>